<dbReference type="OrthoDB" id="3366546at2759"/>
<feature type="compositionally biased region" description="Polar residues" evidence="1">
    <location>
        <begin position="319"/>
        <end position="329"/>
    </location>
</feature>
<evidence type="ECO:0008006" key="4">
    <source>
        <dbReference type="Google" id="ProtNLM"/>
    </source>
</evidence>
<feature type="compositionally biased region" description="Basic and acidic residues" evidence="1">
    <location>
        <begin position="168"/>
        <end position="182"/>
    </location>
</feature>
<dbReference type="AlphaFoldDB" id="A0A4U0UFH2"/>
<feature type="compositionally biased region" description="Basic and acidic residues" evidence="1">
    <location>
        <begin position="304"/>
        <end position="317"/>
    </location>
</feature>
<feature type="region of interest" description="Disordered" evidence="1">
    <location>
        <begin position="1"/>
        <end position="24"/>
    </location>
</feature>
<name>A0A4U0UFH2_9PEZI</name>
<reference evidence="2 3" key="1">
    <citation type="submission" date="2017-03" db="EMBL/GenBank/DDBJ databases">
        <title>Genomes of endolithic fungi from Antarctica.</title>
        <authorList>
            <person name="Coleine C."/>
            <person name="Masonjones S."/>
            <person name="Stajich J.E."/>
        </authorList>
    </citation>
    <scope>NUCLEOTIDE SEQUENCE [LARGE SCALE GENOMIC DNA]</scope>
    <source>
        <strain evidence="2 3">CCFEE 6315</strain>
    </source>
</reference>
<accession>A0A4U0UFH2</accession>
<feature type="compositionally biased region" description="Basic and acidic residues" evidence="1">
    <location>
        <begin position="362"/>
        <end position="389"/>
    </location>
</feature>
<feature type="region of interest" description="Disordered" evidence="1">
    <location>
        <begin position="540"/>
        <end position="604"/>
    </location>
</feature>
<keyword evidence="3" id="KW-1185">Reference proteome</keyword>
<protein>
    <recommendedName>
        <fullName evidence="4">G-patch domain-containing protein</fullName>
    </recommendedName>
</protein>
<evidence type="ECO:0000256" key="1">
    <source>
        <dbReference type="SAM" id="MobiDB-lite"/>
    </source>
</evidence>
<proteinExistence type="predicted"/>
<organism evidence="2 3">
    <name type="scientific">Salinomyces thailandicus</name>
    <dbReference type="NCBI Taxonomy" id="706561"/>
    <lineage>
        <taxon>Eukaryota</taxon>
        <taxon>Fungi</taxon>
        <taxon>Dikarya</taxon>
        <taxon>Ascomycota</taxon>
        <taxon>Pezizomycotina</taxon>
        <taxon>Dothideomycetes</taxon>
        <taxon>Dothideomycetidae</taxon>
        <taxon>Mycosphaerellales</taxon>
        <taxon>Teratosphaeriaceae</taxon>
        <taxon>Salinomyces</taxon>
    </lineage>
</organism>
<dbReference type="EMBL" id="NAJL01000003">
    <property type="protein sequence ID" value="TKA33185.1"/>
    <property type="molecule type" value="Genomic_DNA"/>
</dbReference>
<feature type="compositionally biased region" description="Basic and acidic residues" evidence="1">
    <location>
        <begin position="146"/>
        <end position="158"/>
    </location>
</feature>
<evidence type="ECO:0000313" key="2">
    <source>
        <dbReference type="EMBL" id="TKA33185.1"/>
    </source>
</evidence>
<gene>
    <name evidence="2" type="ORF">B0A50_00738</name>
</gene>
<feature type="compositionally biased region" description="Basic and acidic residues" evidence="1">
    <location>
        <begin position="241"/>
        <end position="250"/>
    </location>
</feature>
<feature type="region of interest" description="Disordered" evidence="1">
    <location>
        <begin position="362"/>
        <end position="399"/>
    </location>
</feature>
<feature type="region of interest" description="Disordered" evidence="1">
    <location>
        <begin position="124"/>
        <end position="259"/>
    </location>
</feature>
<evidence type="ECO:0000313" key="3">
    <source>
        <dbReference type="Proteomes" id="UP000308549"/>
    </source>
</evidence>
<sequence length="604" mass="65980">MDSAGYLKRQGWQGDGHSLDKTGRGIKKPLLVSKKVDVLGVGLNKHAAVSDQWWLRAFDQGLKDLGSGKQSLLANVQKHGVNRGGLYGRFVKGDGMRGTIGSETPRTVDDMANGGELRSLAVAHAGTMEGVQTGEDVAGTSKKRKREESTQTDAKDVWPRAGPVADGRPGKEPNKYEREKAKREAKRAANQAAAGTSDTVGDTKEERKAKRAKKAAEKELKDAEKAAKRIEKLERKKLRRSEKAAPKQETRGPVYFGAKDSIANGADEIKLDPGRQRKLAAVGAVDRYSTKAEKKAKKAAATSGEHRNGPKEQDHADLSQASQHDMQLAQSHEDLAKGNATNSSVSQLSALKLAEYTQRAQERGVSLEEYTRRRQEKSAAKHEKRKEASEQAPNNEIEGAAGLAFVVDTTGDPSSRLAIRTNEKDSGSRACIAIANGTPFSLSDETCNILVTWEPGQPIPLNEKIWAGVPAKTLPKIVRKARRDWMARRREQKKAHGTASMNEAAGNRGKIKTRAQLKVDAREAFVHDILAASRRAVLQGDESGTAEVNGVPGVPLLKKPTPRGPFTKEEVKMARSSARRVLRERKREEERNKTDKKPKGKGRP</sequence>
<comment type="caution">
    <text evidence="2">The sequence shown here is derived from an EMBL/GenBank/DDBJ whole genome shotgun (WGS) entry which is preliminary data.</text>
</comment>
<feature type="region of interest" description="Disordered" evidence="1">
    <location>
        <begin position="286"/>
        <end position="329"/>
    </location>
</feature>
<feature type="compositionally biased region" description="Basic and acidic residues" evidence="1">
    <location>
        <begin position="201"/>
        <end position="234"/>
    </location>
</feature>
<dbReference type="Proteomes" id="UP000308549">
    <property type="component" value="Unassembled WGS sequence"/>
</dbReference>
<feature type="compositionally biased region" description="Basic and acidic residues" evidence="1">
    <location>
        <begin position="585"/>
        <end position="597"/>
    </location>
</feature>